<feature type="domain" description="PAS" evidence="18">
    <location>
        <begin position="44"/>
        <end position="114"/>
    </location>
</feature>
<dbReference type="GO" id="GO:0045121">
    <property type="term" value="C:membrane raft"/>
    <property type="evidence" value="ECO:0007669"/>
    <property type="project" value="UniProtKB-SubCell"/>
</dbReference>
<evidence type="ECO:0000256" key="4">
    <source>
        <dbReference type="ARBA" id="ARBA00012438"/>
    </source>
</evidence>
<dbReference type="SUPFAM" id="SSF52172">
    <property type="entry name" value="CheY-like"/>
    <property type="match status" value="2"/>
</dbReference>
<dbReference type="GO" id="GO:0005886">
    <property type="term" value="C:plasma membrane"/>
    <property type="evidence" value="ECO:0007669"/>
    <property type="project" value="UniProtKB-SubCell"/>
</dbReference>
<dbReference type="SUPFAM" id="SSF55874">
    <property type="entry name" value="ATPase domain of HSP90 chaperone/DNA topoisomerase II/histidine kinase"/>
    <property type="match status" value="1"/>
</dbReference>
<dbReference type="Gene3D" id="1.10.287.130">
    <property type="match status" value="1"/>
</dbReference>
<feature type="domain" description="Response regulatory" evidence="17">
    <location>
        <begin position="409"/>
        <end position="526"/>
    </location>
</feature>
<dbReference type="NCBIfam" id="TIGR00229">
    <property type="entry name" value="sensory_box"/>
    <property type="match status" value="1"/>
</dbReference>
<dbReference type="InterPro" id="IPR003594">
    <property type="entry name" value="HATPase_dom"/>
</dbReference>
<dbReference type="EC" id="2.7.13.3" evidence="4"/>
<dbReference type="CDD" id="cd00130">
    <property type="entry name" value="PAS"/>
    <property type="match status" value="1"/>
</dbReference>
<evidence type="ECO:0000256" key="2">
    <source>
        <dbReference type="ARBA" id="ARBA00004236"/>
    </source>
</evidence>
<evidence type="ECO:0000256" key="1">
    <source>
        <dbReference type="ARBA" id="ARBA00000085"/>
    </source>
</evidence>
<comment type="subcellular location">
    <subcellularLocation>
        <location evidence="2">Cell membrane</location>
    </subcellularLocation>
    <subcellularLocation>
        <location evidence="3">Membrane raft</location>
        <topology evidence="3">Multi-pass membrane protein</topology>
    </subcellularLocation>
</comment>
<evidence type="ECO:0000313" key="21">
    <source>
        <dbReference type="Proteomes" id="UP000593836"/>
    </source>
</evidence>
<name>A0A7S7M1L1_9BACT</name>
<organism evidence="20 21">
    <name type="scientific">Candidatus Sulfurimonas marisnigri</name>
    <dbReference type="NCBI Taxonomy" id="2740405"/>
    <lineage>
        <taxon>Bacteria</taxon>
        <taxon>Pseudomonadati</taxon>
        <taxon>Campylobacterota</taxon>
        <taxon>Epsilonproteobacteria</taxon>
        <taxon>Campylobacterales</taxon>
        <taxon>Sulfurimonadaceae</taxon>
        <taxon>Sulfurimonas</taxon>
    </lineage>
</organism>
<keyword evidence="8" id="KW-0547">Nucleotide-binding</keyword>
<dbReference type="SUPFAM" id="SSF55785">
    <property type="entry name" value="PYP-like sensor domain (PAS domain)"/>
    <property type="match status" value="1"/>
</dbReference>
<gene>
    <name evidence="20" type="ORF">HUE87_03155</name>
</gene>
<dbReference type="InterPro" id="IPR035965">
    <property type="entry name" value="PAS-like_dom_sf"/>
</dbReference>
<keyword evidence="9" id="KW-0418">Kinase</keyword>
<accession>A0A7S7M1L1</accession>
<dbReference type="InterPro" id="IPR004358">
    <property type="entry name" value="Sig_transdc_His_kin-like_C"/>
</dbReference>
<dbReference type="SMART" id="SM00091">
    <property type="entry name" value="PAS"/>
    <property type="match status" value="1"/>
</dbReference>
<evidence type="ECO:0000313" key="20">
    <source>
        <dbReference type="EMBL" id="QOY55250.1"/>
    </source>
</evidence>
<dbReference type="Pfam" id="PF02518">
    <property type="entry name" value="HATPase_c"/>
    <property type="match status" value="1"/>
</dbReference>
<proteinExistence type="predicted"/>
<dbReference type="InterPro" id="IPR011006">
    <property type="entry name" value="CheY-like_superfamily"/>
</dbReference>
<dbReference type="Gene3D" id="3.30.565.10">
    <property type="entry name" value="Histidine kinase-like ATPase, C-terminal domain"/>
    <property type="match status" value="1"/>
</dbReference>
<dbReference type="RefSeq" id="WP_194367292.1">
    <property type="nucleotide sequence ID" value="NZ_CP054493.1"/>
</dbReference>
<dbReference type="EMBL" id="CP054493">
    <property type="protein sequence ID" value="QOY55250.1"/>
    <property type="molecule type" value="Genomic_DNA"/>
</dbReference>
<keyword evidence="6 15" id="KW-0597">Phosphoprotein</keyword>
<comment type="catalytic activity">
    <reaction evidence="1">
        <text>ATP + protein L-histidine = ADP + protein N-phospho-L-histidine.</text>
        <dbReference type="EC" id="2.7.13.3"/>
    </reaction>
</comment>
<dbReference type="AlphaFoldDB" id="A0A7S7M1L1"/>
<evidence type="ECO:0000259" key="16">
    <source>
        <dbReference type="PROSITE" id="PS50109"/>
    </source>
</evidence>
<evidence type="ECO:0000256" key="15">
    <source>
        <dbReference type="PROSITE-ProRule" id="PRU00169"/>
    </source>
</evidence>
<evidence type="ECO:0000256" key="11">
    <source>
        <dbReference type="ARBA" id="ARBA00023012"/>
    </source>
</evidence>
<dbReference type="SMART" id="SM00387">
    <property type="entry name" value="HATPase_c"/>
    <property type="match status" value="1"/>
</dbReference>
<evidence type="ECO:0000256" key="12">
    <source>
        <dbReference type="ARBA" id="ARBA00023136"/>
    </source>
</evidence>
<evidence type="ECO:0000256" key="7">
    <source>
        <dbReference type="ARBA" id="ARBA00022679"/>
    </source>
</evidence>
<evidence type="ECO:0000259" key="19">
    <source>
        <dbReference type="PROSITE" id="PS50113"/>
    </source>
</evidence>
<evidence type="ECO:0000256" key="13">
    <source>
        <dbReference type="ARBA" id="ARBA00059827"/>
    </source>
</evidence>
<evidence type="ECO:0000256" key="5">
    <source>
        <dbReference type="ARBA" id="ARBA00022475"/>
    </source>
</evidence>
<keyword evidence="21" id="KW-1185">Reference proteome</keyword>
<dbReference type="PRINTS" id="PR00344">
    <property type="entry name" value="BCTRLSENSOR"/>
</dbReference>
<dbReference type="GO" id="GO:0000155">
    <property type="term" value="F:phosphorelay sensor kinase activity"/>
    <property type="evidence" value="ECO:0007669"/>
    <property type="project" value="InterPro"/>
</dbReference>
<evidence type="ECO:0000256" key="10">
    <source>
        <dbReference type="ARBA" id="ARBA00022840"/>
    </source>
</evidence>
<dbReference type="Pfam" id="PF13426">
    <property type="entry name" value="PAS_9"/>
    <property type="match status" value="1"/>
</dbReference>
<sequence length="652" mass="73495">MHKERMTSIVNELKESLKDGDANSGFLDEIKAIWEDQHAHSVDDKERFRAVVDSVFEGIITIEPNGIVGSFNLAAEKIFGYEASEVIGKNIKMLMPEPYHSEHDGYLANFMQSGIAKIIGIGRDVEGRRKDGSTFPLYLAVTKIKDNNKPIFVGTVRDLSEQKRLEKFKNEFVSTVSHELRTPLTSIKGSLSLIDSGVMGEVGEKIKPLIQIALNNSERLILLINDILDMEKIESGKMDFYFEKANLNDLIHKAIEANIGYAKEFDVTLSFENQIETIQVYVDVNRMQQVLTNLISNAVKYSPKKDAVVLKVIVYNKRARVEIHDNGLGVPEEFKKRIFQQFAQADSSDTKLKGGTGLGLSITKSIVEKFGGSIGFLSPEGKGTTFFFYLPIVNEFDTEVQIQKGTRGKVLVVEDDHDIATLLRIMLSQEDIDCDIAYTAREATSLLKKNIYDAMTLDIMLPDQDGMSFLEEIRKEESLKNLAVIIVSARASNTKKESTEFELEVIDWINKPIDQKYLIQSLNNALHVKKIHQAKILHVEDDEDIAKLVKILLNELGHIDLAVDKAEAFFKLQDNKYDLILLDMMLPDGSGEEILSYMKDSLLEIPVVLFSAQEVNHALKAKVAKALVKSRTSNEYLVETIKNLLEENTKRR</sequence>
<dbReference type="FunFam" id="1.10.287.130:FF:000001">
    <property type="entry name" value="Two-component sensor histidine kinase"/>
    <property type="match status" value="1"/>
</dbReference>
<dbReference type="InterPro" id="IPR003661">
    <property type="entry name" value="HisK_dim/P_dom"/>
</dbReference>
<dbReference type="PANTHER" id="PTHR43047">
    <property type="entry name" value="TWO-COMPONENT HISTIDINE PROTEIN KINASE"/>
    <property type="match status" value="1"/>
</dbReference>
<keyword evidence="10" id="KW-0067">ATP-binding</keyword>
<dbReference type="GO" id="GO:0005524">
    <property type="term" value="F:ATP binding"/>
    <property type="evidence" value="ECO:0007669"/>
    <property type="project" value="UniProtKB-KW"/>
</dbReference>
<evidence type="ECO:0000256" key="3">
    <source>
        <dbReference type="ARBA" id="ARBA00004314"/>
    </source>
</evidence>
<dbReference type="PROSITE" id="PS50109">
    <property type="entry name" value="HIS_KIN"/>
    <property type="match status" value="1"/>
</dbReference>
<dbReference type="PROSITE" id="PS50110">
    <property type="entry name" value="RESPONSE_REGULATORY"/>
    <property type="match status" value="2"/>
</dbReference>
<dbReference type="InterPro" id="IPR000014">
    <property type="entry name" value="PAS"/>
</dbReference>
<evidence type="ECO:0000256" key="9">
    <source>
        <dbReference type="ARBA" id="ARBA00022777"/>
    </source>
</evidence>
<dbReference type="InterPro" id="IPR036890">
    <property type="entry name" value="HATPase_C_sf"/>
</dbReference>
<dbReference type="PANTHER" id="PTHR43047:SF72">
    <property type="entry name" value="OSMOSENSING HISTIDINE PROTEIN KINASE SLN1"/>
    <property type="match status" value="1"/>
</dbReference>
<dbReference type="InterPro" id="IPR001789">
    <property type="entry name" value="Sig_transdc_resp-reg_receiver"/>
</dbReference>
<dbReference type="SMART" id="SM00448">
    <property type="entry name" value="REC"/>
    <property type="match status" value="2"/>
</dbReference>
<comment type="function">
    <text evidence="13">Putative oxygen sensor; modulates the activity of FixJ, a transcriptional activator of nitrogen fixation fixK gene. FixL probably acts as a kinase that phosphorylates FixJ.</text>
</comment>
<evidence type="ECO:0000256" key="8">
    <source>
        <dbReference type="ARBA" id="ARBA00022741"/>
    </source>
</evidence>
<dbReference type="InterPro" id="IPR005467">
    <property type="entry name" value="His_kinase_dom"/>
</dbReference>
<dbReference type="FunFam" id="3.30.565.10:FF:000023">
    <property type="entry name" value="PAS domain-containing sensor histidine kinase"/>
    <property type="match status" value="1"/>
</dbReference>
<dbReference type="InterPro" id="IPR036097">
    <property type="entry name" value="HisK_dim/P_sf"/>
</dbReference>
<feature type="domain" description="Histidine kinase" evidence="16">
    <location>
        <begin position="175"/>
        <end position="394"/>
    </location>
</feature>
<evidence type="ECO:0000259" key="18">
    <source>
        <dbReference type="PROSITE" id="PS50112"/>
    </source>
</evidence>
<evidence type="ECO:0000256" key="14">
    <source>
        <dbReference type="ARBA" id="ARBA00070616"/>
    </source>
</evidence>
<feature type="modified residue" description="4-aspartylphosphate" evidence="15">
    <location>
        <position position="458"/>
    </location>
</feature>
<keyword evidence="7" id="KW-0808">Transferase</keyword>
<evidence type="ECO:0000259" key="17">
    <source>
        <dbReference type="PROSITE" id="PS50110"/>
    </source>
</evidence>
<dbReference type="PROSITE" id="PS50112">
    <property type="entry name" value="PAS"/>
    <property type="match status" value="1"/>
</dbReference>
<dbReference type="SMART" id="SM00388">
    <property type="entry name" value="HisKA"/>
    <property type="match status" value="1"/>
</dbReference>
<evidence type="ECO:0000256" key="6">
    <source>
        <dbReference type="ARBA" id="ARBA00022553"/>
    </source>
</evidence>
<dbReference type="PROSITE" id="PS50113">
    <property type="entry name" value="PAC"/>
    <property type="match status" value="1"/>
</dbReference>
<feature type="domain" description="Response regulatory" evidence="17">
    <location>
        <begin position="535"/>
        <end position="645"/>
    </location>
</feature>
<dbReference type="Gene3D" id="3.40.50.2300">
    <property type="match status" value="2"/>
</dbReference>
<dbReference type="KEGG" id="smas:HUE87_03155"/>
<keyword evidence="11" id="KW-0902">Two-component regulatory system</keyword>
<protein>
    <recommendedName>
        <fullName evidence="14">Sensor protein FixL</fullName>
        <ecNumber evidence="4">2.7.13.3</ecNumber>
    </recommendedName>
</protein>
<dbReference type="Proteomes" id="UP000593836">
    <property type="component" value="Chromosome"/>
</dbReference>
<reference evidence="20 21" key="1">
    <citation type="submission" date="2020-05" db="EMBL/GenBank/DDBJ databases">
        <title>Sulfurimonas marisnigri, sp. nov., and Sulfurimonas baltica, sp. nov., manganese oxide reducing chemolithoautotrophs of the class Epsilonproteobacteria isolated from the pelagic redoxclines of the Black and Baltic Seas and emended description of the genus Sulfurimonas.</title>
        <authorList>
            <person name="Henkel J.V."/>
            <person name="Laudan C."/>
            <person name="Werner J."/>
            <person name="Neu T."/>
            <person name="Plewe S."/>
            <person name="Sproer C."/>
            <person name="Bunk B."/>
            <person name="Schulz-Vogt H.N."/>
        </authorList>
    </citation>
    <scope>NUCLEOTIDE SEQUENCE [LARGE SCALE GENOMIC DNA]</scope>
    <source>
        <strain evidence="20 21">SoZ1</strain>
    </source>
</reference>
<dbReference type="InterPro" id="IPR000700">
    <property type="entry name" value="PAS-assoc_C"/>
</dbReference>
<feature type="modified residue" description="4-aspartylphosphate" evidence="15">
    <location>
        <position position="583"/>
    </location>
</feature>
<keyword evidence="5" id="KW-1003">Cell membrane</keyword>
<dbReference type="Pfam" id="PF00512">
    <property type="entry name" value="HisKA"/>
    <property type="match status" value="1"/>
</dbReference>
<feature type="domain" description="PAC" evidence="19">
    <location>
        <begin position="121"/>
        <end position="171"/>
    </location>
</feature>
<dbReference type="Gene3D" id="3.30.450.20">
    <property type="entry name" value="PAS domain"/>
    <property type="match status" value="1"/>
</dbReference>
<dbReference type="Pfam" id="PF00072">
    <property type="entry name" value="Response_reg"/>
    <property type="match status" value="2"/>
</dbReference>
<keyword evidence="12" id="KW-0472">Membrane</keyword>
<dbReference type="CDD" id="cd00082">
    <property type="entry name" value="HisKA"/>
    <property type="match status" value="1"/>
</dbReference>
<dbReference type="FunFam" id="3.30.450.20:FF:000060">
    <property type="entry name" value="Sensor protein FixL"/>
    <property type="match status" value="1"/>
</dbReference>
<dbReference type="SUPFAM" id="SSF47384">
    <property type="entry name" value="Homodimeric domain of signal transducing histidine kinase"/>
    <property type="match status" value="1"/>
</dbReference>
<dbReference type="GO" id="GO:0009927">
    <property type="term" value="F:histidine phosphotransfer kinase activity"/>
    <property type="evidence" value="ECO:0007669"/>
    <property type="project" value="TreeGrafter"/>
</dbReference>